<comment type="caution">
    <text evidence="1">The sequence shown here is derived from an EMBL/GenBank/DDBJ whole genome shotgun (WGS) entry which is preliminary data.</text>
</comment>
<sequence length="127" mass="14656">MASPDELEQIKKNLLALGKTLDAERIMRSALNQFQELSARHYGNYNVFILNARQLNDTSLSFNDIKFEESWLHREGPFVLEYRLFIFKDGTADHTRCEGGWVNWGMSGRFRRSGHQGGIFSTNPDKT</sequence>
<dbReference type="EMBL" id="LFRF01000063">
    <property type="protein sequence ID" value="KND86282.1"/>
    <property type="molecule type" value="Genomic_DNA"/>
</dbReference>
<reference evidence="1 2" key="1">
    <citation type="journal article" date="2015" name="BMC Genomics">
        <title>The genome of the truffle-parasite Tolypocladium ophioglossoides and the evolution of antifungal peptaibiotics.</title>
        <authorList>
            <person name="Quandt C.A."/>
            <person name="Bushley K.E."/>
            <person name="Spatafora J.W."/>
        </authorList>
    </citation>
    <scope>NUCLEOTIDE SEQUENCE [LARGE SCALE GENOMIC DNA]</scope>
    <source>
        <strain evidence="1 2">CBS 100239</strain>
    </source>
</reference>
<dbReference type="Proteomes" id="UP000036947">
    <property type="component" value="Unassembled WGS sequence"/>
</dbReference>
<keyword evidence="2" id="KW-1185">Reference proteome</keyword>
<protein>
    <submittedName>
        <fullName evidence="1">Uncharacterized protein</fullName>
    </submittedName>
</protein>
<evidence type="ECO:0000313" key="2">
    <source>
        <dbReference type="Proteomes" id="UP000036947"/>
    </source>
</evidence>
<proteinExistence type="predicted"/>
<evidence type="ECO:0000313" key="1">
    <source>
        <dbReference type="EMBL" id="KND86282.1"/>
    </source>
</evidence>
<gene>
    <name evidence="1" type="ORF">TOPH_09088</name>
</gene>
<dbReference type="AlphaFoldDB" id="A0A0L0MWP2"/>
<name>A0A0L0MWP2_TOLOC</name>
<organism evidence="1 2">
    <name type="scientific">Tolypocladium ophioglossoides (strain CBS 100239)</name>
    <name type="common">Snaketongue truffleclub</name>
    <name type="synonym">Elaphocordyceps ophioglossoides</name>
    <dbReference type="NCBI Taxonomy" id="1163406"/>
    <lineage>
        <taxon>Eukaryota</taxon>
        <taxon>Fungi</taxon>
        <taxon>Dikarya</taxon>
        <taxon>Ascomycota</taxon>
        <taxon>Pezizomycotina</taxon>
        <taxon>Sordariomycetes</taxon>
        <taxon>Hypocreomycetidae</taxon>
        <taxon>Hypocreales</taxon>
        <taxon>Ophiocordycipitaceae</taxon>
        <taxon>Tolypocladium</taxon>
    </lineage>
</organism>
<accession>A0A0L0MWP2</accession>
<dbReference type="OrthoDB" id="291007at2759"/>